<evidence type="ECO:0000259" key="3">
    <source>
        <dbReference type="Pfam" id="PF13962"/>
    </source>
</evidence>
<evidence type="ECO:0000313" key="5">
    <source>
        <dbReference type="Proteomes" id="UP000325577"/>
    </source>
</evidence>
<feature type="compositionally biased region" description="Polar residues" evidence="1">
    <location>
        <begin position="11"/>
        <end position="25"/>
    </location>
</feature>
<keyword evidence="2" id="KW-0472">Membrane</keyword>
<dbReference type="AlphaFoldDB" id="A0A5J4ZLE3"/>
<dbReference type="EMBL" id="CM018049">
    <property type="protein sequence ID" value="KAA8519415.1"/>
    <property type="molecule type" value="Genomic_DNA"/>
</dbReference>
<evidence type="ECO:0000256" key="2">
    <source>
        <dbReference type="SAM" id="Phobius"/>
    </source>
</evidence>
<accession>A0A5J4ZLE3</accession>
<dbReference type="InterPro" id="IPR026961">
    <property type="entry name" value="PGG_dom"/>
</dbReference>
<feature type="domain" description="PGG" evidence="3">
    <location>
        <begin position="51"/>
        <end position="83"/>
    </location>
</feature>
<organism evidence="4 5">
    <name type="scientific">Nyssa sinensis</name>
    <dbReference type="NCBI Taxonomy" id="561372"/>
    <lineage>
        <taxon>Eukaryota</taxon>
        <taxon>Viridiplantae</taxon>
        <taxon>Streptophyta</taxon>
        <taxon>Embryophyta</taxon>
        <taxon>Tracheophyta</taxon>
        <taxon>Spermatophyta</taxon>
        <taxon>Magnoliopsida</taxon>
        <taxon>eudicotyledons</taxon>
        <taxon>Gunneridae</taxon>
        <taxon>Pentapetalae</taxon>
        <taxon>asterids</taxon>
        <taxon>Cornales</taxon>
        <taxon>Nyssaceae</taxon>
        <taxon>Nyssa</taxon>
    </lineage>
</organism>
<dbReference type="OrthoDB" id="20727at2759"/>
<gene>
    <name evidence="4" type="ORF">F0562_013710</name>
</gene>
<feature type="transmembrane region" description="Helical" evidence="2">
    <location>
        <begin position="52"/>
        <end position="71"/>
    </location>
</feature>
<evidence type="ECO:0000256" key="1">
    <source>
        <dbReference type="SAM" id="MobiDB-lite"/>
    </source>
</evidence>
<dbReference type="Proteomes" id="UP000325577">
    <property type="component" value="Linkage Group LG6"/>
</dbReference>
<evidence type="ECO:0000313" key="4">
    <source>
        <dbReference type="EMBL" id="KAA8519415.1"/>
    </source>
</evidence>
<reference evidence="4 5" key="1">
    <citation type="submission" date="2019-09" db="EMBL/GenBank/DDBJ databases">
        <title>A chromosome-level genome assembly of the Chinese tupelo Nyssa sinensis.</title>
        <authorList>
            <person name="Yang X."/>
            <person name="Kang M."/>
            <person name="Yang Y."/>
            <person name="Xiong H."/>
            <person name="Wang M."/>
            <person name="Zhang Z."/>
            <person name="Wang Z."/>
            <person name="Wu H."/>
            <person name="Ma T."/>
            <person name="Liu J."/>
            <person name="Xi Z."/>
        </authorList>
    </citation>
    <scope>NUCLEOTIDE SEQUENCE [LARGE SCALE GENOMIC DNA]</scope>
    <source>
        <strain evidence="4">J267</strain>
        <tissue evidence="4">Leaf</tissue>
    </source>
</reference>
<keyword evidence="2" id="KW-0812">Transmembrane</keyword>
<name>A0A5J4ZLE3_9ASTE</name>
<proteinExistence type="predicted"/>
<keyword evidence="5" id="KW-1185">Reference proteome</keyword>
<keyword evidence="2" id="KW-1133">Transmembrane helix</keyword>
<dbReference type="Pfam" id="PF13962">
    <property type="entry name" value="PGG"/>
    <property type="match status" value="1"/>
</dbReference>
<feature type="region of interest" description="Disordered" evidence="1">
    <location>
        <begin position="1"/>
        <end position="25"/>
    </location>
</feature>
<sequence length="105" mass="11459">MLCHAGAKKASSLQRESASSLQRESTLGHVGDFYETWLRYVVHQHRKLSIDLRNVILVVAVLVATASYQAVLSPPGGVGQGDNIPSITNTTFPNSFDQKIEAAHR</sequence>
<protein>
    <recommendedName>
        <fullName evidence="3">PGG domain-containing protein</fullName>
    </recommendedName>
</protein>